<dbReference type="SUPFAM" id="SSF54928">
    <property type="entry name" value="RNA-binding domain, RBD"/>
    <property type="match status" value="1"/>
</dbReference>
<dbReference type="VEuPathDB" id="TrichDB:TRFO_10749"/>
<dbReference type="Pfam" id="PF00076">
    <property type="entry name" value="RRM_1"/>
    <property type="match status" value="1"/>
</dbReference>
<name>A0A1J4J7A2_9EUKA</name>
<evidence type="ECO:0000256" key="1">
    <source>
        <dbReference type="PROSITE-ProRule" id="PRU00176"/>
    </source>
</evidence>
<dbReference type="AlphaFoldDB" id="A0A1J4J7A2"/>
<feature type="domain" description="RRM" evidence="2">
    <location>
        <begin position="167"/>
        <end position="245"/>
    </location>
</feature>
<reference evidence="3" key="1">
    <citation type="submission" date="2016-10" db="EMBL/GenBank/DDBJ databases">
        <authorList>
            <person name="Benchimol M."/>
            <person name="Almeida L.G."/>
            <person name="Vasconcelos A.T."/>
            <person name="Perreira-Neves A."/>
            <person name="Rosa I.A."/>
            <person name="Tasca T."/>
            <person name="Bogo M.R."/>
            <person name="de Souza W."/>
        </authorList>
    </citation>
    <scope>NUCLEOTIDE SEQUENCE [LARGE SCALE GENOMIC DNA]</scope>
    <source>
        <strain evidence="3">K</strain>
    </source>
</reference>
<gene>
    <name evidence="3" type="ORF">TRFO_10749</name>
</gene>
<dbReference type="Gene3D" id="3.30.70.330">
    <property type="match status" value="1"/>
</dbReference>
<evidence type="ECO:0000259" key="2">
    <source>
        <dbReference type="PROSITE" id="PS50102"/>
    </source>
</evidence>
<comment type="caution">
    <text evidence="3">The sequence shown here is derived from an EMBL/GenBank/DDBJ whole genome shotgun (WGS) entry which is preliminary data.</text>
</comment>
<sequence length="245" mass="28300">MKILFMKFGLSIRKNFQCLSSHNFNVYRHGWTSKVFHITCPIFLMIEQLSPMVLAPYIKEFDESSSEVIGSLPRAVVKRLDNPSFTTEQNPDSVPMHLSLHLIPTNTNSQGGEASIQDQIAKHFDNQKWQQKVQKAMANDGLIRDKTQWVDDNITNINLRSSRDDYFSIRIDNLPENFGPHDLEDTLNSYGCSYFVRVVVPRDDQGEFKRFGFIKFERLRHALKCLEDCQRIMVGNMVLNIALVV</sequence>
<dbReference type="GO" id="GO:0003723">
    <property type="term" value="F:RNA binding"/>
    <property type="evidence" value="ECO:0007669"/>
    <property type="project" value="UniProtKB-UniRule"/>
</dbReference>
<dbReference type="CDD" id="cd00590">
    <property type="entry name" value="RRM_SF"/>
    <property type="match status" value="1"/>
</dbReference>
<dbReference type="Proteomes" id="UP000179807">
    <property type="component" value="Unassembled WGS sequence"/>
</dbReference>
<keyword evidence="1" id="KW-0694">RNA-binding</keyword>
<accession>A0A1J4J7A2</accession>
<dbReference type="InterPro" id="IPR035979">
    <property type="entry name" value="RBD_domain_sf"/>
</dbReference>
<dbReference type="SMART" id="SM00360">
    <property type="entry name" value="RRM"/>
    <property type="match status" value="1"/>
</dbReference>
<evidence type="ECO:0000313" key="3">
    <source>
        <dbReference type="EMBL" id="OHS95032.1"/>
    </source>
</evidence>
<dbReference type="OrthoDB" id="439808at2759"/>
<dbReference type="PROSITE" id="PS50102">
    <property type="entry name" value="RRM"/>
    <property type="match status" value="1"/>
</dbReference>
<dbReference type="GeneID" id="94830344"/>
<evidence type="ECO:0000313" key="4">
    <source>
        <dbReference type="Proteomes" id="UP000179807"/>
    </source>
</evidence>
<organism evidence="3 4">
    <name type="scientific">Tritrichomonas foetus</name>
    <dbReference type="NCBI Taxonomy" id="1144522"/>
    <lineage>
        <taxon>Eukaryota</taxon>
        <taxon>Metamonada</taxon>
        <taxon>Parabasalia</taxon>
        <taxon>Tritrichomonadida</taxon>
        <taxon>Tritrichomonadidae</taxon>
        <taxon>Tritrichomonas</taxon>
    </lineage>
</organism>
<dbReference type="RefSeq" id="XP_068348169.1">
    <property type="nucleotide sequence ID" value="XM_068495640.1"/>
</dbReference>
<proteinExistence type="predicted"/>
<dbReference type="EMBL" id="MLAK01001271">
    <property type="protein sequence ID" value="OHS95032.1"/>
    <property type="molecule type" value="Genomic_DNA"/>
</dbReference>
<protein>
    <recommendedName>
        <fullName evidence="2">RRM domain-containing protein</fullName>
    </recommendedName>
</protein>
<keyword evidence="4" id="KW-1185">Reference proteome</keyword>
<dbReference type="InterPro" id="IPR012677">
    <property type="entry name" value="Nucleotide-bd_a/b_plait_sf"/>
</dbReference>
<dbReference type="InterPro" id="IPR000504">
    <property type="entry name" value="RRM_dom"/>
</dbReference>